<dbReference type="EMBL" id="JAQHRD010000003">
    <property type="protein sequence ID" value="KAJ6442667.1"/>
    <property type="molecule type" value="Genomic_DNA"/>
</dbReference>
<feature type="compositionally biased region" description="Polar residues" evidence="1">
    <location>
        <begin position="186"/>
        <end position="199"/>
    </location>
</feature>
<evidence type="ECO:0000313" key="3">
    <source>
        <dbReference type="Proteomes" id="UP001163105"/>
    </source>
</evidence>
<dbReference type="AlphaFoldDB" id="A0AB34FWD4"/>
<protein>
    <submittedName>
        <fullName evidence="2">Uncharacterized protein</fullName>
    </submittedName>
</protein>
<sequence>MRRSILTALAVAGTAYAQHKLLLPGFGGQGEISPRDFGDGICALGSTCEECYGEGYIICDKIGCFNPDKHQQCCKDASLCVAGSNSCCKDWGGPGVTGKAGAPASPTLSTASPTASGSFSCTKADSGEGCCQKGHKDLHWCSGAFPQYMCYNSRNQWCCTDGSVCDEKDCCQKLFSLSATQPWKASATQKESSASATGDSTITSAPDASATSSGATGTAAGAGAQTTTSSSKAVGAISGPVDLGIAGVLGSVLGAVLLL</sequence>
<evidence type="ECO:0000256" key="1">
    <source>
        <dbReference type="SAM" id="MobiDB-lite"/>
    </source>
</evidence>
<dbReference type="Proteomes" id="UP001163105">
    <property type="component" value="Unassembled WGS sequence"/>
</dbReference>
<gene>
    <name evidence="2" type="ORF">O9K51_03842</name>
</gene>
<organism evidence="2 3">
    <name type="scientific">Purpureocillium lavendulum</name>
    <dbReference type="NCBI Taxonomy" id="1247861"/>
    <lineage>
        <taxon>Eukaryota</taxon>
        <taxon>Fungi</taxon>
        <taxon>Dikarya</taxon>
        <taxon>Ascomycota</taxon>
        <taxon>Pezizomycotina</taxon>
        <taxon>Sordariomycetes</taxon>
        <taxon>Hypocreomycetidae</taxon>
        <taxon>Hypocreales</taxon>
        <taxon>Ophiocordycipitaceae</taxon>
        <taxon>Purpureocillium</taxon>
    </lineage>
</organism>
<evidence type="ECO:0000313" key="2">
    <source>
        <dbReference type="EMBL" id="KAJ6442667.1"/>
    </source>
</evidence>
<feature type="compositionally biased region" description="Low complexity" evidence="1">
    <location>
        <begin position="200"/>
        <end position="225"/>
    </location>
</feature>
<reference evidence="2" key="1">
    <citation type="submission" date="2023-01" db="EMBL/GenBank/DDBJ databases">
        <title>The growth and conidiation of Purpureocillium lavendulum are regulated by nitrogen source and histone H3K14 acetylation.</title>
        <authorList>
            <person name="Tang P."/>
            <person name="Han J."/>
            <person name="Zhang C."/>
            <person name="Tang P."/>
            <person name="Qi F."/>
            <person name="Zhang K."/>
            <person name="Liang L."/>
        </authorList>
    </citation>
    <scope>NUCLEOTIDE SEQUENCE</scope>
    <source>
        <strain evidence="2">YMF1.00683</strain>
    </source>
</reference>
<accession>A0AB34FWD4</accession>
<name>A0AB34FWD4_9HYPO</name>
<feature type="region of interest" description="Disordered" evidence="1">
    <location>
        <begin position="186"/>
        <end position="225"/>
    </location>
</feature>
<keyword evidence="3" id="KW-1185">Reference proteome</keyword>
<proteinExistence type="predicted"/>
<comment type="caution">
    <text evidence="2">The sequence shown here is derived from an EMBL/GenBank/DDBJ whole genome shotgun (WGS) entry which is preliminary data.</text>
</comment>